<reference evidence="1" key="1">
    <citation type="submission" date="2019-08" db="EMBL/GenBank/DDBJ databases">
        <authorList>
            <person name="Kucharzyk K."/>
            <person name="Murdoch R.W."/>
            <person name="Higgins S."/>
            <person name="Loffler F."/>
        </authorList>
    </citation>
    <scope>NUCLEOTIDE SEQUENCE</scope>
</reference>
<gene>
    <name evidence="1" type="ORF">SDC9_57689</name>
</gene>
<dbReference type="EMBL" id="VSSQ01001818">
    <property type="protein sequence ID" value="MPM11346.1"/>
    <property type="molecule type" value="Genomic_DNA"/>
</dbReference>
<dbReference type="AlphaFoldDB" id="A0A644X5A9"/>
<evidence type="ECO:0000313" key="1">
    <source>
        <dbReference type="EMBL" id="MPM11346.1"/>
    </source>
</evidence>
<comment type="caution">
    <text evidence="1">The sequence shown here is derived from an EMBL/GenBank/DDBJ whole genome shotgun (WGS) entry which is preliminary data.</text>
</comment>
<organism evidence="1">
    <name type="scientific">bioreactor metagenome</name>
    <dbReference type="NCBI Taxonomy" id="1076179"/>
    <lineage>
        <taxon>unclassified sequences</taxon>
        <taxon>metagenomes</taxon>
        <taxon>ecological metagenomes</taxon>
    </lineage>
</organism>
<protein>
    <submittedName>
        <fullName evidence="1">Uncharacterized protein</fullName>
    </submittedName>
</protein>
<sequence length="109" mass="12260">MSDSALADSLFQVIQSKGNRHIKTAFRVAVASWSGRIDHDQQRVLIAVQVHVLHELVMLAGLAFFPKSVLASGKEPNNLVPFRQFKGLFIHEADHQNIFVRKVLKNDSQ</sequence>
<accession>A0A644X5A9</accession>
<proteinExistence type="predicted"/>
<name>A0A644X5A9_9ZZZZ</name>